<dbReference type="HOGENOM" id="CLU_042800_0_1_4"/>
<feature type="site" description="Transition state stabilizer" evidence="14">
    <location>
        <position position="358"/>
    </location>
</feature>
<feature type="binding site" evidence="14">
    <location>
        <position position="332"/>
    </location>
    <ligand>
        <name>a divalent metal cation</name>
        <dbReference type="ChEBI" id="CHEBI:60240"/>
    </ligand>
</feature>
<feature type="region of interest" description="2-C-methyl-D-erythritol 2,4-cyclodiphosphate synthase" evidence="14">
    <location>
        <begin position="326"/>
        <end position="482"/>
    </location>
</feature>
<dbReference type="InterPro" id="IPR020555">
    <property type="entry name" value="MECDP_synthase_CS"/>
</dbReference>
<dbReference type="EMBL" id="AP014569">
    <property type="protein sequence ID" value="BAO82643.1"/>
    <property type="molecule type" value="Genomic_DNA"/>
</dbReference>
<keyword evidence="13 14" id="KW-0511">Multifunctional enzyme</keyword>
<keyword evidence="9 14" id="KW-0548">Nucleotidyltransferase</keyword>
<dbReference type="HAMAP" id="MF_01520">
    <property type="entry name" value="IspDF"/>
    <property type="match status" value="1"/>
</dbReference>
<name>A0A060NSW8_9BURK</name>
<sequence>MWEGATAWQVASTDAPPRCYALITSAGNGSRAVRSDQPTPKQYQLLAGQRVIDHTLAAFLALPHWAGVAVVVAPGDAAYQAPDARVRVWPVGGAVRAQTVLNGLQQLAAAGARDADWVLVHDAARCLIEPAQIERLIAACWLDPVGGLLALPLPDTLKAAVPTPAQAAALGAPEAPASTPVQAQAQAQAAEPAPMPRVAATLERADKWLAQTPQMFRLGALRAALEAHQGSGFAGITDEASAIERSGAQPLLVPGSASNFKITYPADFALAEALLAQRQAAPAPCAPANPLVPAAPSTPEAPAAMNPVNPAPTPSAPSQSLGLGLRIGEGWDIHALVPGRPLILGGIHIPHPSGLLGHSDADALLHAITDALLGAAALGDIGTLFPDTDARFAGADSAQLLAHAMQRVAAQGYLVLNLDTTVIAQAPKLAPYKAAMQARIAAVLGLQPSQVNVKAKTAEKMGPVGQGLAIECRAVALLQRVG</sequence>
<comment type="catalytic activity">
    <reaction evidence="2 14">
        <text>2-C-methyl-D-erythritol 4-phosphate + CTP + H(+) = 4-CDP-2-C-methyl-D-erythritol + diphosphate</text>
        <dbReference type="Rhea" id="RHEA:13429"/>
        <dbReference type="ChEBI" id="CHEBI:15378"/>
        <dbReference type="ChEBI" id="CHEBI:33019"/>
        <dbReference type="ChEBI" id="CHEBI:37563"/>
        <dbReference type="ChEBI" id="CHEBI:57823"/>
        <dbReference type="ChEBI" id="CHEBI:58262"/>
        <dbReference type="EC" id="2.7.7.60"/>
    </reaction>
</comment>
<feature type="site" description="Transition state stabilizer" evidence="14">
    <location>
        <position position="41"/>
    </location>
</feature>
<keyword evidence="8 14" id="KW-0808">Transferase</keyword>
<feature type="region of interest" description="Disordered" evidence="15">
    <location>
        <begin position="294"/>
        <end position="319"/>
    </location>
</feature>
<keyword evidence="11 14" id="KW-0414">Isoprene biosynthesis</keyword>
<comment type="similarity">
    <text evidence="6">Belongs to the IspF family.</text>
</comment>
<dbReference type="GO" id="GO:0046872">
    <property type="term" value="F:metal ion binding"/>
    <property type="evidence" value="ECO:0007669"/>
    <property type="project" value="UniProtKB-KW"/>
</dbReference>
<evidence type="ECO:0000256" key="15">
    <source>
        <dbReference type="SAM" id="MobiDB-lite"/>
    </source>
</evidence>
<organism evidence="17 18">
    <name type="scientific">Serpentinimonas maccroryi</name>
    <dbReference type="NCBI Taxonomy" id="1458426"/>
    <lineage>
        <taxon>Bacteria</taxon>
        <taxon>Pseudomonadati</taxon>
        <taxon>Pseudomonadota</taxon>
        <taxon>Betaproteobacteria</taxon>
        <taxon>Burkholderiales</taxon>
        <taxon>Comamonadaceae</taxon>
        <taxon>Serpentinimonas</taxon>
    </lineage>
</organism>
<dbReference type="UniPathway" id="UPA00056">
    <property type="reaction ID" value="UER00093"/>
</dbReference>
<comment type="function">
    <text evidence="14">Bifunctional enzyme that catalyzes the formation of 4-diphosphocytidyl-2-C-methyl-D-erythritol from CTP and 2-C-methyl-D-erythritol 4-phosphate (MEP) (IspD), and catalyzes the conversion of 4-diphosphocytidyl-2-C-methyl-D-erythritol 2-phosphate (CDP-ME2P) to 2-C-methyl-D-erythritol 2,4-cyclodiphosphate (ME-CPP) with a corresponding release of cytidine 5-monophosphate (CMP) (IspF).</text>
</comment>
<comment type="pathway">
    <text evidence="4 14">Isoprenoid biosynthesis; isopentenyl diphosphate biosynthesis via DXP pathway; isopentenyl diphosphate from 1-deoxy-D-xylulose 5-phosphate: step 4/6.</text>
</comment>
<dbReference type="GO" id="GO:0008685">
    <property type="term" value="F:2-C-methyl-D-erythritol 2,4-cyclodiphosphate synthase activity"/>
    <property type="evidence" value="ECO:0007669"/>
    <property type="project" value="UniProtKB-UniRule"/>
</dbReference>
<keyword evidence="12 14" id="KW-0456">Lyase</keyword>
<dbReference type="PROSITE" id="PS01295">
    <property type="entry name" value="ISPD"/>
    <property type="match status" value="1"/>
</dbReference>
<comment type="similarity">
    <text evidence="7">Belongs to the IspD/TarI cytidylyltransferase family. IspD subfamily.</text>
</comment>
<evidence type="ECO:0000256" key="5">
    <source>
        <dbReference type="ARBA" id="ARBA00004787"/>
    </source>
</evidence>
<dbReference type="Pfam" id="PF02542">
    <property type="entry name" value="YgbB"/>
    <property type="match status" value="1"/>
</dbReference>
<dbReference type="Gene3D" id="3.30.1330.50">
    <property type="entry name" value="2-C-methyl-D-erythritol 2,4-cyclodiphosphate synthase"/>
    <property type="match status" value="1"/>
</dbReference>
<dbReference type="PROSITE" id="PS01350">
    <property type="entry name" value="ISPF"/>
    <property type="match status" value="1"/>
</dbReference>
<dbReference type="GO" id="GO:0016114">
    <property type="term" value="P:terpenoid biosynthetic process"/>
    <property type="evidence" value="ECO:0007669"/>
    <property type="project" value="InterPro"/>
</dbReference>
<feature type="site" description="Transition state stabilizer" evidence="14">
    <location>
        <position position="457"/>
    </location>
</feature>
<dbReference type="SUPFAM" id="SSF69765">
    <property type="entry name" value="IpsF-like"/>
    <property type="match status" value="1"/>
</dbReference>
<dbReference type="RefSeq" id="WP_045534691.1">
    <property type="nucleotide sequence ID" value="NZ_AP014569.1"/>
</dbReference>
<dbReference type="PANTHER" id="PTHR43181:SF1">
    <property type="entry name" value="2-C-METHYL-D-ERYTHRITOL 2,4-CYCLODIPHOSPHATE SYNTHASE, CHLOROPLASTIC"/>
    <property type="match status" value="1"/>
</dbReference>
<feature type="binding site" evidence="14">
    <location>
        <position position="334"/>
    </location>
    <ligand>
        <name>a divalent metal cation</name>
        <dbReference type="ChEBI" id="CHEBI:60240"/>
    </ligand>
</feature>
<feature type="binding site" evidence="14">
    <location>
        <begin position="332"/>
        <end position="334"/>
    </location>
    <ligand>
        <name>4-CDP-2-C-methyl-D-erythritol 2-phosphate</name>
        <dbReference type="ChEBI" id="CHEBI:57919"/>
    </ligand>
</feature>
<dbReference type="InterPro" id="IPR018294">
    <property type="entry name" value="ISPD_synthase_CS"/>
</dbReference>
<dbReference type="InterPro" id="IPR001228">
    <property type="entry name" value="IspD"/>
</dbReference>
<evidence type="ECO:0000256" key="7">
    <source>
        <dbReference type="ARBA" id="ARBA00009789"/>
    </source>
</evidence>
<dbReference type="Gene3D" id="3.90.550.10">
    <property type="entry name" value="Spore Coat Polysaccharide Biosynthesis Protein SpsA, Chain A"/>
    <property type="match status" value="1"/>
</dbReference>
<evidence type="ECO:0000256" key="4">
    <source>
        <dbReference type="ARBA" id="ARBA00004709"/>
    </source>
</evidence>
<feature type="binding site" evidence="14">
    <location>
        <begin position="380"/>
        <end position="382"/>
    </location>
    <ligand>
        <name>4-CDP-2-C-methyl-D-erythritol 2-phosphate</name>
        <dbReference type="ChEBI" id="CHEBI:57919"/>
    </ligand>
</feature>
<evidence type="ECO:0000256" key="8">
    <source>
        <dbReference type="ARBA" id="ARBA00022679"/>
    </source>
</evidence>
<comment type="cofactor">
    <cofactor evidence="3 14">
        <name>a divalent metal cation</name>
        <dbReference type="ChEBI" id="CHEBI:60240"/>
    </cofactor>
</comment>
<feature type="domain" description="2-C-methyl-D-erythritol 2,4-cyclodiphosphate synthase" evidence="16">
    <location>
        <begin position="325"/>
        <end position="478"/>
    </location>
</feature>
<dbReference type="PANTHER" id="PTHR43181">
    <property type="entry name" value="2-C-METHYL-D-ERYTHRITOL 2,4-CYCLODIPHOSPHATE SYNTHASE, CHLOROPLASTIC"/>
    <property type="match status" value="1"/>
</dbReference>
<dbReference type="CDD" id="cd00554">
    <property type="entry name" value="MECDP_synthase"/>
    <property type="match status" value="1"/>
</dbReference>
<dbReference type="InterPro" id="IPR036571">
    <property type="entry name" value="MECDP_synthase_sf"/>
</dbReference>
<dbReference type="InterPro" id="IPR034683">
    <property type="entry name" value="IspD/TarI"/>
</dbReference>
<evidence type="ECO:0000256" key="6">
    <source>
        <dbReference type="ARBA" id="ARBA00008480"/>
    </source>
</evidence>
<keyword evidence="10 14" id="KW-0479">Metal-binding</keyword>
<accession>A0A060NSW8</accession>
<feature type="region of interest" description="Disordered" evidence="15">
    <location>
        <begin position="171"/>
        <end position="193"/>
    </location>
</feature>
<dbReference type="InterPro" id="IPR026596">
    <property type="entry name" value="IspD/F"/>
</dbReference>
<dbReference type="GO" id="GO:0019288">
    <property type="term" value="P:isopentenyl diphosphate biosynthetic process, methylerythritol 4-phosphate pathway"/>
    <property type="evidence" value="ECO:0007669"/>
    <property type="project" value="UniProtKB-UniRule"/>
</dbReference>
<feature type="binding site" evidence="14">
    <location>
        <begin position="385"/>
        <end position="389"/>
    </location>
    <ligand>
        <name>4-CDP-2-C-methyl-D-erythritol 2-phosphate</name>
        <dbReference type="ChEBI" id="CHEBI:57919"/>
    </ligand>
</feature>
<keyword evidence="18" id="KW-1185">Reference proteome</keyword>
<dbReference type="AlphaFoldDB" id="A0A060NSW8"/>
<proteinExistence type="inferred from homology"/>
<dbReference type="HAMAP" id="MF_00107">
    <property type="entry name" value="IspF"/>
    <property type="match status" value="1"/>
</dbReference>
<dbReference type="Pfam" id="PF01128">
    <property type="entry name" value="IspD"/>
    <property type="match status" value="2"/>
</dbReference>
<evidence type="ECO:0000256" key="14">
    <source>
        <dbReference type="HAMAP-Rule" id="MF_01520"/>
    </source>
</evidence>
<feature type="region of interest" description="2-C-methyl-D-erythritol 4-phosphate cytidylyltransferase" evidence="14">
    <location>
        <begin position="1"/>
        <end position="314"/>
    </location>
</feature>
<evidence type="ECO:0000259" key="16">
    <source>
        <dbReference type="Pfam" id="PF02542"/>
    </source>
</evidence>
<evidence type="ECO:0000256" key="10">
    <source>
        <dbReference type="ARBA" id="ARBA00022723"/>
    </source>
</evidence>
<feature type="binding site" evidence="14">
    <location>
        <position position="366"/>
    </location>
    <ligand>
        <name>a divalent metal cation</name>
        <dbReference type="ChEBI" id="CHEBI:60240"/>
    </ligand>
</feature>
<protein>
    <recommendedName>
        <fullName evidence="14">Bifunctional enzyme IspD/IspF</fullName>
    </recommendedName>
    <domain>
        <recommendedName>
            <fullName evidence="14">2-C-methyl-D-erythritol 4-phosphate cytidylyltransferase</fullName>
            <ecNumber evidence="14">2.7.7.60</ecNumber>
        </recommendedName>
        <alternativeName>
            <fullName evidence="14">4-diphosphocytidyl-2C-methyl-D-erythritol synthase</fullName>
        </alternativeName>
        <alternativeName>
            <fullName evidence="14">MEP cytidylyltransferase</fullName>
            <shortName evidence="14">MCT</shortName>
        </alternativeName>
    </domain>
    <domain>
        <recommendedName>
            <fullName evidence="14">2-C-methyl-D-erythritol 2,4-cyclodiphosphate synthase</fullName>
            <shortName evidence="14">MECDP-synthase</shortName>
            <shortName evidence="14">MECPP-synthase</shortName>
            <shortName evidence="14">MECPS</shortName>
            <ecNumber evidence="14">4.6.1.12</ecNumber>
        </recommendedName>
    </domain>
</protein>
<dbReference type="EC" id="4.6.1.12" evidence="14"/>
<comment type="pathway">
    <text evidence="5 14">Isoprenoid biosynthesis; isopentenyl diphosphate biosynthesis via DXP pathway; isopentenyl diphosphate from 1-deoxy-D-xylulose 5-phosphate: step 2/6.</text>
</comment>
<evidence type="ECO:0000313" key="17">
    <source>
        <dbReference type="EMBL" id="BAO82643.1"/>
    </source>
</evidence>
<evidence type="ECO:0000256" key="1">
    <source>
        <dbReference type="ARBA" id="ARBA00000200"/>
    </source>
</evidence>
<dbReference type="STRING" id="1458426.SMCB_0415"/>
<dbReference type="SUPFAM" id="SSF53448">
    <property type="entry name" value="Nucleotide-diphospho-sugar transferases"/>
    <property type="match status" value="1"/>
</dbReference>
<dbReference type="Proteomes" id="UP000066014">
    <property type="component" value="Chromosome"/>
</dbReference>
<dbReference type="NCBIfam" id="TIGR00151">
    <property type="entry name" value="ispF"/>
    <property type="match status" value="1"/>
</dbReference>
<feature type="binding site" evidence="14">
    <location>
        <begin position="358"/>
        <end position="359"/>
    </location>
    <ligand>
        <name>4-CDP-2-C-methyl-D-erythritol 2-phosphate</name>
        <dbReference type="ChEBI" id="CHEBI:57919"/>
    </ligand>
</feature>
<evidence type="ECO:0000256" key="9">
    <source>
        <dbReference type="ARBA" id="ARBA00022695"/>
    </source>
</evidence>
<dbReference type="EC" id="2.7.7.60" evidence="14"/>
<dbReference type="GO" id="GO:0050518">
    <property type="term" value="F:2-C-methyl-D-erythritol 4-phosphate cytidylyltransferase activity"/>
    <property type="evidence" value="ECO:0007669"/>
    <property type="project" value="UniProtKB-UniRule"/>
</dbReference>
<evidence type="ECO:0000256" key="11">
    <source>
        <dbReference type="ARBA" id="ARBA00023229"/>
    </source>
</evidence>
<comment type="caution">
    <text evidence="14">Lacks conserved residue(s) required for the propagation of feature annotation.</text>
</comment>
<reference evidence="17 18" key="1">
    <citation type="journal article" date="2014" name="Nat. Commun.">
        <title>Physiological and genomic features of highly alkaliphilic hydrogen-utilizing Betaproteobacteria from a continental serpentinizing site.</title>
        <authorList>
            <person name="Suzuki S."/>
            <person name="Kuenen J.G."/>
            <person name="Schipper K."/>
            <person name="van der Velde S."/>
            <person name="Ishii S."/>
            <person name="Wu A."/>
            <person name="Sorokin D.Y."/>
            <person name="Tenney A."/>
            <person name="Meng X.Y."/>
            <person name="Morrill P.L."/>
            <person name="Kamagata Y."/>
            <person name="Muyzer G."/>
            <person name="Nealson K.H."/>
        </authorList>
    </citation>
    <scope>NUCLEOTIDE SEQUENCE [LARGE SCALE GENOMIC DNA]</scope>
    <source>
        <strain evidence="17 18">B1</strain>
    </source>
</reference>
<dbReference type="CDD" id="cd02516">
    <property type="entry name" value="CDP-ME_synthetase"/>
    <property type="match status" value="1"/>
</dbReference>
<evidence type="ECO:0000256" key="3">
    <source>
        <dbReference type="ARBA" id="ARBA00001968"/>
    </source>
</evidence>
<comment type="similarity">
    <text evidence="14">In the C-terminal section; belongs to the IspF family.</text>
</comment>
<comment type="similarity">
    <text evidence="14">In the N-terminal section; belongs to the IspD/TarI cytidylyltransferase family. IspD subfamily.</text>
</comment>
<dbReference type="InterPro" id="IPR029044">
    <property type="entry name" value="Nucleotide-diphossugar_trans"/>
</dbReference>
<feature type="site" description="Positions MEP for the nucleophilic attack" evidence="14">
    <location>
        <position position="261"/>
    </location>
</feature>
<dbReference type="HAMAP" id="MF_00108">
    <property type="entry name" value="IspD"/>
    <property type="match status" value="1"/>
</dbReference>
<evidence type="ECO:0000256" key="13">
    <source>
        <dbReference type="ARBA" id="ARBA00023268"/>
    </source>
</evidence>
<evidence type="ECO:0000256" key="12">
    <source>
        <dbReference type="ARBA" id="ARBA00023239"/>
    </source>
</evidence>
<feature type="site" description="Positions MEP for the nucleophilic attack" evidence="14">
    <location>
        <position position="204"/>
    </location>
</feature>
<comment type="catalytic activity">
    <reaction evidence="1 14">
        <text>4-CDP-2-C-methyl-D-erythritol 2-phosphate = 2-C-methyl-D-erythritol 2,4-cyclic diphosphate + CMP</text>
        <dbReference type="Rhea" id="RHEA:23864"/>
        <dbReference type="ChEBI" id="CHEBI:57919"/>
        <dbReference type="ChEBI" id="CHEBI:58483"/>
        <dbReference type="ChEBI" id="CHEBI:60377"/>
        <dbReference type="EC" id="4.6.1.12"/>
    </reaction>
</comment>
<gene>
    <name evidence="17" type="primary">ispF</name>
    <name evidence="14" type="synonym">ispDF</name>
    <name evidence="17" type="ORF">SMCB_0415</name>
</gene>
<evidence type="ECO:0000256" key="2">
    <source>
        <dbReference type="ARBA" id="ARBA00001282"/>
    </source>
</evidence>
<feature type="site" description="Transition state stabilizer" evidence="14">
    <location>
        <position position="31"/>
    </location>
</feature>
<dbReference type="KEGG" id="cbab:SMCB_0415"/>
<feature type="compositionally biased region" description="Low complexity" evidence="15">
    <location>
        <begin position="294"/>
        <end position="308"/>
    </location>
</feature>
<evidence type="ECO:0000313" key="18">
    <source>
        <dbReference type="Proteomes" id="UP000066014"/>
    </source>
</evidence>
<feature type="compositionally biased region" description="Low complexity" evidence="15">
    <location>
        <begin position="171"/>
        <end position="192"/>
    </location>
</feature>
<dbReference type="InterPro" id="IPR003526">
    <property type="entry name" value="MECDP_synthase"/>
</dbReference>